<sequence length="359" mass="40240">MSLAVNWSKAKMTEQNPIGLYGVDFIEYAGSDAAHFQKLFTKLGFTELAKIENKEIRLYRQGDINFIINCEPDTFATDFAKLHGPSVSSTGFRVENATRAFEEAVKRGARPYDGSQSARGATPYLAIYGIGDSLVYFIDETTHNDLYEKQFKVANNATNHPVGLGLEIVDHFTNNVPVGEMKKWADFYENIFNFHEAKYFDIKGKATGLLSKAMRSPCGLFSVPINEPKDAKSQIQEYLNEYKGSGIQHIAMTTQQVIPTLERLRAQGIEFLAAPPDTYYGMLKDRLPQVSEDIDKLKGQAILVDGDQHGYLLQIFTKNVIGPVFYEVIQRKGHDGFGDGNFQALFDAIEADQRARGYL</sequence>
<gene>
    <name evidence="7" type="ORF">A11Q_2251</name>
</gene>
<dbReference type="InterPro" id="IPR005956">
    <property type="entry name" value="4OHPhenylPyrv_dOase"/>
</dbReference>
<dbReference type="AlphaFoldDB" id="M4VAR8"/>
<proteinExistence type="inferred from homology"/>
<dbReference type="Pfam" id="PF14696">
    <property type="entry name" value="Glyoxalase_5"/>
    <property type="match status" value="1"/>
</dbReference>
<dbReference type="InterPro" id="IPR041736">
    <property type="entry name" value="4OHPhenylPyrv_dOase_N"/>
</dbReference>
<dbReference type="CDD" id="cd08342">
    <property type="entry name" value="HPPD_N_like"/>
    <property type="match status" value="1"/>
</dbReference>
<dbReference type="GO" id="GO:0046872">
    <property type="term" value="F:metal ion binding"/>
    <property type="evidence" value="ECO:0007669"/>
    <property type="project" value="UniProtKB-KW"/>
</dbReference>
<keyword evidence="2 5" id="KW-0479">Metal-binding</keyword>
<keyword evidence="3" id="KW-0677">Repeat</keyword>
<dbReference type="InterPro" id="IPR037523">
    <property type="entry name" value="VOC_core"/>
</dbReference>
<dbReference type="PIRSF" id="PIRSF009283">
    <property type="entry name" value="HPP_dOase"/>
    <property type="match status" value="1"/>
</dbReference>
<reference evidence="7 8" key="1">
    <citation type="journal article" date="2013" name="ISME J.">
        <title>By their genes ye shall know them: genomic signatures of predatory bacteria.</title>
        <authorList>
            <person name="Pasternak Z."/>
            <person name="Pietrokovski S."/>
            <person name="Rotem O."/>
            <person name="Gophna U."/>
            <person name="Lurie-Weinberger M.N."/>
            <person name="Jurkevitch E."/>
        </authorList>
    </citation>
    <scope>NUCLEOTIDE SEQUENCE [LARGE SCALE GENOMIC DNA]</scope>
    <source>
        <strain evidence="7 8">JSS</strain>
    </source>
</reference>
<dbReference type="Gene3D" id="3.10.180.10">
    <property type="entry name" value="2,3-Dihydroxybiphenyl 1,2-Dioxygenase, domain 1"/>
    <property type="match status" value="2"/>
</dbReference>
<evidence type="ECO:0000313" key="8">
    <source>
        <dbReference type="Proteomes" id="UP000012040"/>
    </source>
</evidence>
<dbReference type="STRING" id="1184267.A11Q_2251"/>
<evidence type="ECO:0000256" key="2">
    <source>
        <dbReference type="ARBA" id="ARBA00022723"/>
    </source>
</evidence>
<evidence type="ECO:0000313" key="7">
    <source>
        <dbReference type="EMBL" id="AGH96467.1"/>
    </source>
</evidence>
<dbReference type="FunFam" id="3.10.180.10:FF:000007">
    <property type="entry name" value="4-hydroxyphenylpyruvate dioxygenase"/>
    <property type="match status" value="1"/>
</dbReference>
<feature type="domain" description="VOC" evidence="6">
    <location>
        <begin position="22"/>
        <end position="140"/>
    </location>
</feature>
<feature type="binding site" evidence="5">
    <location>
        <position position="171"/>
    </location>
    <ligand>
        <name>Fe cation</name>
        <dbReference type="ChEBI" id="CHEBI:24875"/>
    </ligand>
</feature>
<dbReference type="GO" id="GO:0003868">
    <property type="term" value="F:4-hydroxyphenylpyruvate dioxygenase activity"/>
    <property type="evidence" value="ECO:0007669"/>
    <property type="project" value="InterPro"/>
</dbReference>
<dbReference type="GO" id="GO:0006572">
    <property type="term" value="P:L-tyrosine catabolic process"/>
    <property type="evidence" value="ECO:0007669"/>
    <property type="project" value="TreeGrafter"/>
</dbReference>
<keyword evidence="4 5" id="KW-0408">Iron</keyword>
<dbReference type="EMBL" id="CP003537">
    <property type="protein sequence ID" value="AGH96467.1"/>
    <property type="molecule type" value="Genomic_DNA"/>
</dbReference>
<name>M4VAR8_9BACT</name>
<dbReference type="HOGENOM" id="CLU_034004_1_0_7"/>
<evidence type="ECO:0000256" key="4">
    <source>
        <dbReference type="ARBA" id="ARBA00023004"/>
    </source>
</evidence>
<dbReference type="Proteomes" id="UP000012040">
    <property type="component" value="Chromosome"/>
</dbReference>
<comment type="cofactor">
    <cofactor evidence="5">
        <name>Fe cation</name>
        <dbReference type="ChEBI" id="CHEBI:24875"/>
    </cofactor>
    <text evidence="5">Binds 1 Fe cation per subunit.</text>
</comment>
<protein>
    <submittedName>
        <fullName evidence="7">4-hydroxyphenylpyruvate dioxygenase</fullName>
    </submittedName>
</protein>
<dbReference type="SUPFAM" id="SSF54593">
    <property type="entry name" value="Glyoxalase/Bleomycin resistance protein/Dihydroxybiphenyl dioxygenase"/>
    <property type="match status" value="1"/>
</dbReference>
<dbReference type="InterPro" id="IPR004360">
    <property type="entry name" value="Glyas_Fos-R_dOase_dom"/>
</dbReference>
<dbReference type="InterPro" id="IPR029068">
    <property type="entry name" value="Glyas_Bleomycin-R_OHBP_Dase"/>
</dbReference>
<keyword evidence="8" id="KW-1185">Reference proteome</keyword>
<dbReference type="NCBIfam" id="TIGR01263">
    <property type="entry name" value="4HPPD"/>
    <property type="match status" value="1"/>
</dbReference>
<evidence type="ECO:0000259" key="6">
    <source>
        <dbReference type="PROSITE" id="PS51819"/>
    </source>
</evidence>
<keyword evidence="7" id="KW-0223">Dioxygenase</keyword>
<dbReference type="eggNOG" id="COG3185">
    <property type="taxonomic scope" value="Bacteria"/>
</dbReference>
<dbReference type="Pfam" id="PF00903">
    <property type="entry name" value="Glyoxalase"/>
    <property type="match status" value="1"/>
</dbReference>
<feature type="binding site" evidence="5">
    <location>
        <position position="249"/>
    </location>
    <ligand>
        <name>Fe cation</name>
        <dbReference type="ChEBI" id="CHEBI:24875"/>
    </ligand>
</feature>
<keyword evidence="7" id="KW-0560">Oxidoreductase</keyword>
<evidence type="ECO:0000256" key="3">
    <source>
        <dbReference type="ARBA" id="ARBA00022737"/>
    </source>
</evidence>
<dbReference type="PROSITE" id="PS51819">
    <property type="entry name" value="VOC"/>
    <property type="match status" value="2"/>
</dbReference>
<comment type="similarity">
    <text evidence="1">Belongs to the 4HPPD family.</text>
</comment>
<evidence type="ECO:0000256" key="1">
    <source>
        <dbReference type="ARBA" id="ARBA00005877"/>
    </source>
</evidence>
<dbReference type="KEGG" id="bex:A11Q_2251"/>
<feature type="binding site" evidence="5">
    <location>
        <position position="327"/>
    </location>
    <ligand>
        <name>Fe cation</name>
        <dbReference type="ChEBI" id="CHEBI:24875"/>
    </ligand>
</feature>
<dbReference type="InterPro" id="IPR041735">
    <property type="entry name" value="4OHPhenylPyrv_dOase_C"/>
</dbReference>
<organism evidence="7 8">
    <name type="scientific">Pseudobdellovibrio exovorus JSS</name>
    <dbReference type="NCBI Taxonomy" id="1184267"/>
    <lineage>
        <taxon>Bacteria</taxon>
        <taxon>Pseudomonadati</taxon>
        <taxon>Bdellovibrionota</taxon>
        <taxon>Bdellovibrionia</taxon>
        <taxon>Bdellovibrionales</taxon>
        <taxon>Pseudobdellovibrionaceae</taxon>
        <taxon>Pseudobdellovibrio</taxon>
    </lineage>
</organism>
<dbReference type="PANTHER" id="PTHR11959:SF1">
    <property type="entry name" value="4-HYDROXYPHENYLPYRUVATE DIOXYGENASE"/>
    <property type="match status" value="1"/>
</dbReference>
<dbReference type="CDD" id="cd07250">
    <property type="entry name" value="HPPD_C_like"/>
    <property type="match status" value="1"/>
</dbReference>
<evidence type="ECO:0000256" key="5">
    <source>
        <dbReference type="PIRSR" id="PIRSR009283-1"/>
    </source>
</evidence>
<dbReference type="RefSeq" id="WP_015470957.1">
    <property type="nucleotide sequence ID" value="NC_020813.1"/>
</dbReference>
<accession>M4VAR8</accession>
<dbReference type="PATRIC" id="fig|1184267.3.peg.2281"/>
<feature type="domain" description="VOC" evidence="6">
    <location>
        <begin position="168"/>
        <end position="318"/>
    </location>
</feature>
<keyword evidence="7" id="KW-0670">Pyruvate</keyword>
<dbReference type="PANTHER" id="PTHR11959">
    <property type="entry name" value="4-HYDROXYPHENYLPYRUVATE DIOXYGENASE"/>
    <property type="match status" value="1"/>
</dbReference>